<keyword evidence="2" id="KW-1185">Reference proteome</keyword>
<dbReference type="Proteomes" id="UP000828390">
    <property type="component" value="Unassembled WGS sequence"/>
</dbReference>
<reference evidence="1" key="1">
    <citation type="journal article" date="2019" name="bioRxiv">
        <title>The Genome of the Zebra Mussel, Dreissena polymorpha: A Resource for Invasive Species Research.</title>
        <authorList>
            <person name="McCartney M.A."/>
            <person name="Auch B."/>
            <person name="Kono T."/>
            <person name="Mallez S."/>
            <person name="Zhang Y."/>
            <person name="Obille A."/>
            <person name="Becker A."/>
            <person name="Abrahante J.E."/>
            <person name="Garbe J."/>
            <person name="Badalamenti J.P."/>
            <person name="Herman A."/>
            <person name="Mangelson H."/>
            <person name="Liachko I."/>
            <person name="Sullivan S."/>
            <person name="Sone E.D."/>
            <person name="Koren S."/>
            <person name="Silverstein K.A.T."/>
            <person name="Beckman K.B."/>
            <person name="Gohl D.M."/>
        </authorList>
    </citation>
    <scope>NUCLEOTIDE SEQUENCE</scope>
    <source>
        <strain evidence="1">Duluth1</strain>
        <tissue evidence="1">Whole animal</tissue>
    </source>
</reference>
<organism evidence="1 2">
    <name type="scientific">Dreissena polymorpha</name>
    <name type="common">Zebra mussel</name>
    <name type="synonym">Mytilus polymorpha</name>
    <dbReference type="NCBI Taxonomy" id="45954"/>
    <lineage>
        <taxon>Eukaryota</taxon>
        <taxon>Metazoa</taxon>
        <taxon>Spiralia</taxon>
        <taxon>Lophotrochozoa</taxon>
        <taxon>Mollusca</taxon>
        <taxon>Bivalvia</taxon>
        <taxon>Autobranchia</taxon>
        <taxon>Heteroconchia</taxon>
        <taxon>Euheterodonta</taxon>
        <taxon>Imparidentia</taxon>
        <taxon>Neoheterodontei</taxon>
        <taxon>Myida</taxon>
        <taxon>Dreissenoidea</taxon>
        <taxon>Dreissenidae</taxon>
        <taxon>Dreissena</taxon>
    </lineage>
</organism>
<sequence>MRNLSEEPHSINVTGPDHLICRIDLLEDGDDQGLGLNCSHDSPTTSKIEVMEFQLYMNEHVGR</sequence>
<gene>
    <name evidence="1" type="ORF">DPMN_033790</name>
</gene>
<evidence type="ECO:0000313" key="2">
    <source>
        <dbReference type="Proteomes" id="UP000828390"/>
    </source>
</evidence>
<dbReference type="AlphaFoldDB" id="A0A9D4RLB2"/>
<protein>
    <submittedName>
        <fullName evidence="1">Uncharacterized protein</fullName>
    </submittedName>
</protein>
<dbReference type="EMBL" id="JAIWYP010000002">
    <property type="protein sequence ID" value="KAH3870602.1"/>
    <property type="molecule type" value="Genomic_DNA"/>
</dbReference>
<proteinExistence type="predicted"/>
<name>A0A9D4RLB2_DREPO</name>
<comment type="caution">
    <text evidence="1">The sequence shown here is derived from an EMBL/GenBank/DDBJ whole genome shotgun (WGS) entry which is preliminary data.</text>
</comment>
<accession>A0A9D4RLB2</accession>
<evidence type="ECO:0000313" key="1">
    <source>
        <dbReference type="EMBL" id="KAH3870602.1"/>
    </source>
</evidence>
<reference evidence="1" key="2">
    <citation type="submission" date="2020-11" db="EMBL/GenBank/DDBJ databases">
        <authorList>
            <person name="McCartney M.A."/>
            <person name="Auch B."/>
            <person name="Kono T."/>
            <person name="Mallez S."/>
            <person name="Becker A."/>
            <person name="Gohl D.M."/>
            <person name="Silverstein K.A.T."/>
            <person name="Koren S."/>
            <person name="Bechman K.B."/>
            <person name="Herman A."/>
            <person name="Abrahante J.E."/>
            <person name="Garbe J."/>
        </authorList>
    </citation>
    <scope>NUCLEOTIDE SEQUENCE</scope>
    <source>
        <strain evidence="1">Duluth1</strain>
        <tissue evidence="1">Whole animal</tissue>
    </source>
</reference>